<protein>
    <submittedName>
        <fullName evidence="1">Uncharacterized protein</fullName>
    </submittedName>
</protein>
<dbReference type="AlphaFoldDB" id="A0A6G0WQI6"/>
<gene>
    <name evidence="1" type="ORF">Ae201684_012708</name>
</gene>
<keyword evidence="2" id="KW-1185">Reference proteome</keyword>
<dbReference type="VEuPathDB" id="FungiDB:AeMF1_018855"/>
<evidence type="ECO:0000313" key="1">
    <source>
        <dbReference type="EMBL" id="KAF0729647.1"/>
    </source>
</evidence>
<reference evidence="1 2" key="1">
    <citation type="submission" date="2019-07" db="EMBL/GenBank/DDBJ databases">
        <title>Genomics analysis of Aphanomyces spp. identifies a new class of oomycete effector associated with host adaptation.</title>
        <authorList>
            <person name="Gaulin E."/>
        </authorList>
    </citation>
    <scope>NUCLEOTIDE SEQUENCE [LARGE SCALE GENOMIC DNA]</scope>
    <source>
        <strain evidence="1 2">ATCC 201684</strain>
    </source>
</reference>
<dbReference type="OrthoDB" id="10277043at2759"/>
<evidence type="ECO:0000313" key="2">
    <source>
        <dbReference type="Proteomes" id="UP000481153"/>
    </source>
</evidence>
<comment type="caution">
    <text evidence="1">The sequence shown here is derived from an EMBL/GenBank/DDBJ whole genome shotgun (WGS) entry which is preliminary data.</text>
</comment>
<sequence>MYSSDSSERAQTRRRRTDQILRLLEQAYGAPRKPQATQTLINLAMKIERILHRSFPVDVDVNPLVLEEQMRYVVKRILDAKANVALQPNNYSAEDNNFY</sequence>
<name>A0A6G0WQI6_9STRA</name>
<dbReference type="EMBL" id="VJMJ01000162">
    <property type="protein sequence ID" value="KAF0729647.1"/>
    <property type="molecule type" value="Genomic_DNA"/>
</dbReference>
<proteinExistence type="predicted"/>
<organism evidence="1 2">
    <name type="scientific">Aphanomyces euteiches</name>
    <dbReference type="NCBI Taxonomy" id="100861"/>
    <lineage>
        <taxon>Eukaryota</taxon>
        <taxon>Sar</taxon>
        <taxon>Stramenopiles</taxon>
        <taxon>Oomycota</taxon>
        <taxon>Saprolegniomycetes</taxon>
        <taxon>Saprolegniales</taxon>
        <taxon>Verrucalvaceae</taxon>
        <taxon>Aphanomyces</taxon>
    </lineage>
</organism>
<dbReference type="Proteomes" id="UP000481153">
    <property type="component" value="Unassembled WGS sequence"/>
</dbReference>
<accession>A0A6G0WQI6</accession>